<keyword evidence="1 2" id="KW-0597">Phosphoprotein</keyword>
<dbReference type="PANTHER" id="PTHR44591:SF19">
    <property type="entry name" value="TWO-COMPONENT RESPONSE REGULATOR-RELATED"/>
    <property type="match status" value="1"/>
</dbReference>
<proteinExistence type="predicted"/>
<dbReference type="SMART" id="SM00448">
    <property type="entry name" value="REC"/>
    <property type="match status" value="2"/>
</dbReference>
<reference evidence="5 6" key="1">
    <citation type="submission" date="2020-03" db="EMBL/GenBank/DDBJ databases">
        <title>Hydrogenophaga sp. nov. isolated from cyanobacterial mat.</title>
        <authorList>
            <person name="Thorat V."/>
            <person name="Kirdat K."/>
            <person name="Tiwarekar B."/>
            <person name="Costa E.D."/>
            <person name="Yadav A."/>
        </authorList>
    </citation>
    <scope>NUCLEOTIDE SEQUENCE [LARGE SCALE GENOMIC DNA]</scope>
    <source>
        <strain evidence="5 6">BA0156</strain>
    </source>
</reference>
<gene>
    <name evidence="5" type="ORF">G9Q37_07610</name>
</gene>
<evidence type="ECO:0000256" key="1">
    <source>
        <dbReference type="ARBA" id="ARBA00022553"/>
    </source>
</evidence>
<keyword evidence="6" id="KW-1185">Reference proteome</keyword>
<dbReference type="InterPro" id="IPR001789">
    <property type="entry name" value="Sig_transdc_resp-reg_receiver"/>
</dbReference>
<dbReference type="PANTHER" id="PTHR44591">
    <property type="entry name" value="STRESS RESPONSE REGULATOR PROTEIN 1"/>
    <property type="match status" value="1"/>
</dbReference>
<feature type="domain" description="Response regulatory" evidence="4">
    <location>
        <begin position="8"/>
        <end position="122"/>
    </location>
</feature>
<sequence>MKSHALPKVLCVDDEPALLRALRWQLSREFEVAVASDGAQALALLRGDRFDVILSDQRMPGMSGTEFLQQAKVLSPHSVRLLLTGYADFNAVVAAINEGDVFRFISKPWDTQKLLQAVQEAARLARMSRMGWSDFQATAPDTLAEHLPELLLVQADAALAALCQDACEGLARPLAADDAADALTLLAQRRVAVVLVQQVPLSGDTAALVRALRRRQQRPAVVVCSASQDALGLQHLINEGLIHRFVTLPTTRDSLRRAIEGALQRHRPVAVPLPEPEPDEAAGGPDSVPPAASARPGWREWLVRWRAPGRR</sequence>
<feature type="modified residue" description="4-aspartylphosphate" evidence="2">
    <location>
        <position position="56"/>
    </location>
</feature>
<comment type="caution">
    <text evidence="2">Lacks conserved residue(s) required for the propagation of feature annotation.</text>
</comment>
<dbReference type="EMBL" id="CP049989">
    <property type="protein sequence ID" value="QIM52013.1"/>
    <property type="molecule type" value="Genomic_DNA"/>
</dbReference>
<evidence type="ECO:0000313" key="6">
    <source>
        <dbReference type="Proteomes" id="UP000503162"/>
    </source>
</evidence>
<evidence type="ECO:0000256" key="2">
    <source>
        <dbReference type="PROSITE-ProRule" id="PRU00169"/>
    </source>
</evidence>
<dbReference type="Proteomes" id="UP000503162">
    <property type="component" value="Chromosome"/>
</dbReference>
<dbReference type="CDD" id="cd17569">
    <property type="entry name" value="REC_HupR-like"/>
    <property type="match status" value="1"/>
</dbReference>
<accession>A0A6G8IFU3</accession>
<dbReference type="AlphaFoldDB" id="A0A6G8IFU3"/>
<dbReference type="GO" id="GO:0000160">
    <property type="term" value="P:phosphorelay signal transduction system"/>
    <property type="evidence" value="ECO:0007669"/>
    <property type="project" value="InterPro"/>
</dbReference>
<name>A0A6G8IFU3_9BURK</name>
<organism evidence="5 6">
    <name type="scientific">Hydrogenophaga crocea</name>
    <dbReference type="NCBI Taxonomy" id="2716225"/>
    <lineage>
        <taxon>Bacteria</taxon>
        <taxon>Pseudomonadati</taxon>
        <taxon>Pseudomonadota</taxon>
        <taxon>Betaproteobacteria</taxon>
        <taxon>Burkholderiales</taxon>
        <taxon>Comamonadaceae</taxon>
        <taxon>Hydrogenophaga</taxon>
    </lineage>
</organism>
<dbReference type="InterPro" id="IPR050595">
    <property type="entry name" value="Bact_response_regulator"/>
</dbReference>
<evidence type="ECO:0000256" key="3">
    <source>
        <dbReference type="SAM" id="MobiDB-lite"/>
    </source>
</evidence>
<evidence type="ECO:0000259" key="4">
    <source>
        <dbReference type="PROSITE" id="PS50110"/>
    </source>
</evidence>
<dbReference type="SUPFAM" id="SSF52172">
    <property type="entry name" value="CheY-like"/>
    <property type="match status" value="2"/>
</dbReference>
<evidence type="ECO:0000313" key="5">
    <source>
        <dbReference type="EMBL" id="QIM52013.1"/>
    </source>
</evidence>
<feature type="region of interest" description="Disordered" evidence="3">
    <location>
        <begin position="268"/>
        <end position="295"/>
    </location>
</feature>
<dbReference type="RefSeq" id="WP_166226616.1">
    <property type="nucleotide sequence ID" value="NZ_CP049989.1"/>
</dbReference>
<protein>
    <submittedName>
        <fullName evidence="5">Response regulator</fullName>
    </submittedName>
</protein>
<dbReference type="PROSITE" id="PS50110">
    <property type="entry name" value="RESPONSE_REGULATORY"/>
    <property type="match status" value="2"/>
</dbReference>
<feature type="domain" description="Response regulatory" evidence="4">
    <location>
        <begin position="149"/>
        <end position="263"/>
    </location>
</feature>
<dbReference type="Gene3D" id="3.40.50.2300">
    <property type="match status" value="2"/>
</dbReference>
<dbReference type="Pfam" id="PF00072">
    <property type="entry name" value="Response_reg"/>
    <property type="match status" value="1"/>
</dbReference>
<dbReference type="KEGG" id="hcz:G9Q37_07610"/>
<dbReference type="InterPro" id="IPR011006">
    <property type="entry name" value="CheY-like_superfamily"/>
</dbReference>